<dbReference type="InterPro" id="IPR025847">
    <property type="entry name" value="MEDS_domain"/>
</dbReference>
<dbReference type="AlphaFoldDB" id="A0A917RF77"/>
<comment type="caution">
    <text evidence="2">The sequence shown here is derived from an EMBL/GenBank/DDBJ whole genome shotgun (WGS) entry which is preliminary data.</text>
</comment>
<reference evidence="2" key="1">
    <citation type="journal article" date="2014" name="Int. J. Syst. Evol. Microbiol.">
        <title>Complete genome sequence of Corynebacterium casei LMG S-19264T (=DSM 44701T), isolated from a smear-ripened cheese.</title>
        <authorList>
            <consortium name="US DOE Joint Genome Institute (JGI-PGF)"/>
            <person name="Walter F."/>
            <person name="Albersmeier A."/>
            <person name="Kalinowski J."/>
            <person name="Ruckert C."/>
        </authorList>
    </citation>
    <scope>NUCLEOTIDE SEQUENCE</scope>
    <source>
        <strain evidence="2">JCM 13064</strain>
    </source>
</reference>
<dbReference type="InterPro" id="IPR036513">
    <property type="entry name" value="STAS_dom_sf"/>
</dbReference>
<dbReference type="InterPro" id="IPR002645">
    <property type="entry name" value="STAS_dom"/>
</dbReference>
<dbReference type="Pfam" id="PF13466">
    <property type="entry name" value="STAS_2"/>
    <property type="match status" value="1"/>
</dbReference>
<organism evidence="2 3">
    <name type="scientific">Sphaerisporangium melleum</name>
    <dbReference type="NCBI Taxonomy" id="321316"/>
    <lineage>
        <taxon>Bacteria</taxon>
        <taxon>Bacillati</taxon>
        <taxon>Actinomycetota</taxon>
        <taxon>Actinomycetes</taxon>
        <taxon>Streptosporangiales</taxon>
        <taxon>Streptosporangiaceae</taxon>
        <taxon>Sphaerisporangium</taxon>
    </lineage>
</organism>
<reference evidence="2" key="2">
    <citation type="submission" date="2020-09" db="EMBL/GenBank/DDBJ databases">
        <authorList>
            <person name="Sun Q."/>
            <person name="Ohkuma M."/>
        </authorList>
    </citation>
    <scope>NUCLEOTIDE SEQUENCE</scope>
    <source>
        <strain evidence="2">JCM 13064</strain>
    </source>
</reference>
<name>A0A917RF77_9ACTN</name>
<accession>A0A917RF77</accession>
<feature type="domain" description="STAS" evidence="1">
    <location>
        <begin position="184"/>
        <end position="271"/>
    </location>
</feature>
<dbReference type="Pfam" id="PF14417">
    <property type="entry name" value="MEDS"/>
    <property type="match status" value="1"/>
</dbReference>
<protein>
    <recommendedName>
        <fullName evidence="1">STAS domain-containing protein</fullName>
    </recommendedName>
</protein>
<dbReference type="RefSeq" id="WP_189165716.1">
    <property type="nucleotide sequence ID" value="NZ_BMNT01000031.1"/>
</dbReference>
<gene>
    <name evidence="2" type="ORF">GCM10007964_52700</name>
</gene>
<dbReference type="InterPro" id="IPR058548">
    <property type="entry name" value="MlaB-like_STAS"/>
</dbReference>
<dbReference type="PROSITE" id="PS50801">
    <property type="entry name" value="STAS"/>
    <property type="match status" value="1"/>
</dbReference>
<dbReference type="EMBL" id="BMNT01000031">
    <property type="protein sequence ID" value="GGL04052.1"/>
    <property type="molecule type" value="Genomic_DNA"/>
</dbReference>
<dbReference type="Proteomes" id="UP000645217">
    <property type="component" value="Unassembled WGS sequence"/>
</dbReference>
<dbReference type="SUPFAM" id="SSF52091">
    <property type="entry name" value="SpoIIaa-like"/>
    <property type="match status" value="1"/>
</dbReference>
<evidence type="ECO:0000259" key="1">
    <source>
        <dbReference type="PROSITE" id="PS50801"/>
    </source>
</evidence>
<sequence>MCWAFDDDGQRLAALGEYVNAGVRADQKIIYFSDTPPDILLGELQNSGVDARRLADSGRLQFGLLPIGRLHQRMFDPVAVIDAWRQEIDAARSDGFSSLRVIGDMAWASGPTAGADRVQWYEAQVNRVFTSGHVMALCLYDRRLFDSGRLVRIAAAHPASIDPTTNWAWRPLLRMERTGRPPGLRLIGEADASNREALAATLAEVTGDLSGAGTQMTLDVAGLRFADAAAARLLMTAAGSTSSDVRITGCSVSLGKLMRLVGGEPYAGAPA</sequence>
<proteinExistence type="predicted"/>
<evidence type="ECO:0000313" key="3">
    <source>
        <dbReference type="Proteomes" id="UP000645217"/>
    </source>
</evidence>
<evidence type="ECO:0000313" key="2">
    <source>
        <dbReference type="EMBL" id="GGL04052.1"/>
    </source>
</evidence>
<keyword evidence="3" id="KW-1185">Reference proteome</keyword>
<dbReference type="Gene3D" id="3.30.750.24">
    <property type="entry name" value="STAS domain"/>
    <property type="match status" value="1"/>
</dbReference>